<dbReference type="Pfam" id="PF03798">
    <property type="entry name" value="TRAM_LAG1_CLN8"/>
    <property type="match status" value="1"/>
</dbReference>
<feature type="transmembrane region" description="Helical" evidence="6">
    <location>
        <begin position="31"/>
        <end position="59"/>
    </location>
</feature>
<dbReference type="EC" id="3.4.-.-" evidence="8"/>
<feature type="transmembrane region" description="Helical" evidence="6">
    <location>
        <begin position="80"/>
        <end position="99"/>
    </location>
</feature>
<evidence type="ECO:0000259" key="7">
    <source>
        <dbReference type="PROSITE" id="PS50922"/>
    </source>
</evidence>
<feature type="transmembrane region" description="Helical" evidence="6">
    <location>
        <begin position="202"/>
        <end position="225"/>
    </location>
</feature>
<evidence type="ECO:0000256" key="4">
    <source>
        <dbReference type="ARBA" id="ARBA00023136"/>
    </source>
</evidence>
<feature type="transmembrane region" description="Helical" evidence="6">
    <location>
        <begin position="169"/>
        <end position="190"/>
    </location>
</feature>
<name>A0A5B7BRC0_DAVIN</name>
<dbReference type="AlphaFoldDB" id="A0A5B7BRC0"/>
<comment type="subcellular location">
    <subcellularLocation>
        <location evidence="1">Membrane</location>
        <topology evidence="1">Multi-pass membrane protein</topology>
    </subcellularLocation>
</comment>
<keyword evidence="3 6" id="KW-1133">Transmembrane helix</keyword>
<dbReference type="InterPro" id="IPR006634">
    <property type="entry name" value="TLC-dom"/>
</dbReference>
<dbReference type="PROSITE" id="PS50922">
    <property type="entry name" value="TLC"/>
    <property type="match status" value="1"/>
</dbReference>
<evidence type="ECO:0000256" key="5">
    <source>
        <dbReference type="PROSITE-ProRule" id="PRU00205"/>
    </source>
</evidence>
<reference evidence="8" key="1">
    <citation type="submission" date="2019-08" db="EMBL/GenBank/DDBJ databases">
        <title>Reference gene set and small RNA set construction with multiple tissues from Davidia involucrata Baill.</title>
        <authorList>
            <person name="Yang H."/>
            <person name="Zhou C."/>
            <person name="Li G."/>
            <person name="Wang J."/>
            <person name="Gao P."/>
            <person name="Wang M."/>
            <person name="Wang R."/>
            <person name="Zhao Y."/>
        </authorList>
    </citation>
    <scope>NUCLEOTIDE SEQUENCE</scope>
    <source>
        <tissue evidence="8">Mixed with DoveR01_LX</tissue>
    </source>
</reference>
<gene>
    <name evidence="8" type="ORF">Din_040439</name>
</gene>
<feature type="transmembrane region" description="Helical" evidence="6">
    <location>
        <begin position="237"/>
        <end position="260"/>
    </location>
</feature>
<keyword evidence="8" id="KW-0378">Hydrolase</keyword>
<evidence type="ECO:0000256" key="3">
    <source>
        <dbReference type="ARBA" id="ARBA00022989"/>
    </source>
</evidence>
<accession>A0A5B7BRC0</accession>
<sequence length="275" mass="31538">MAVSKKTVMAFKSYQNQAEVLVKNYLLADPFIPYTAVLGGLFACKMLYDLIQLISTFYFRSYAGLTKIQRIEWNNRGISTVHAFFIATMSMYFVFWSDLFSDYQLAGLVTFRSSPLSNFTLGVSVGYFLADLGMISWLYPSLGGIEYIVHHSLSGISVAYSMLTGEGQLYIFMVLISEVTTPEINMRWYLDITGLKRSNAYLINGVMIFIAWLVARILLFVYMFYHVYLHYDQVFQMHTFGFLLVFMVPAALGTMNLMWFGKIIKGLKKTLAKRQ</sequence>
<organism evidence="8">
    <name type="scientific">Davidia involucrata</name>
    <name type="common">Dove tree</name>
    <dbReference type="NCBI Taxonomy" id="16924"/>
    <lineage>
        <taxon>Eukaryota</taxon>
        <taxon>Viridiplantae</taxon>
        <taxon>Streptophyta</taxon>
        <taxon>Embryophyta</taxon>
        <taxon>Tracheophyta</taxon>
        <taxon>Spermatophyta</taxon>
        <taxon>Magnoliopsida</taxon>
        <taxon>eudicotyledons</taxon>
        <taxon>Gunneridae</taxon>
        <taxon>Pentapetalae</taxon>
        <taxon>asterids</taxon>
        <taxon>Cornales</taxon>
        <taxon>Nyssaceae</taxon>
        <taxon>Davidia</taxon>
    </lineage>
</organism>
<dbReference type="GO" id="GO:0016020">
    <property type="term" value="C:membrane"/>
    <property type="evidence" value="ECO:0007669"/>
    <property type="project" value="UniProtKB-SubCell"/>
</dbReference>
<dbReference type="GO" id="GO:0055088">
    <property type="term" value="P:lipid homeostasis"/>
    <property type="evidence" value="ECO:0007669"/>
    <property type="project" value="TreeGrafter"/>
</dbReference>
<keyword evidence="4 5" id="KW-0472">Membrane</keyword>
<feature type="domain" description="TLC" evidence="7">
    <location>
        <begin position="68"/>
        <end position="272"/>
    </location>
</feature>
<dbReference type="PANTHER" id="PTHR13439">
    <property type="entry name" value="CT120 PROTEIN"/>
    <property type="match status" value="1"/>
</dbReference>
<proteinExistence type="predicted"/>
<dbReference type="InterPro" id="IPR050846">
    <property type="entry name" value="TLCD"/>
</dbReference>
<evidence type="ECO:0000256" key="2">
    <source>
        <dbReference type="ARBA" id="ARBA00022692"/>
    </source>
</evidence>
<dbReference type="GO" id="GO:0016787">
    <property type="term" value="F:hydrolase activity"/>
    <property type="evidence" value="ECO:0007669"/>
    <property type="project" value="UniProtKB-KW"/>
</dbReference>
<evidence type="ECO:0000256" key="1">
    <source>
        <dbReference type="ARBA" id="ARBA00004141"/>
    </source>
</evidence>
<protein>
    <submittedName>
        <fullName evidence="8">Putative transmembrane protein 56-like</fullName>
        <ecNumber evidence="8">3.4.-.-</ecNumber>
    </submittedName>
</protein>
<dbReference type="GO" id="GO:0005783">
    <property type="term" value="C:endoplasmic reticulum"/>
    <property type="evidence" value="ECO:0007669"/>
    <property type="project" value="TreeGrafter"/>
</dbReference>
<keyword evidence="2 5" id="KW-0812">Transmembrane</keyword>
<dbReference type="PANTHER" id="PTHR13439:SF62">
    <property type="entry name" value="TRANSMEMBRANE PROTEIN 56-LIKE"/>
    <property type="match status" value="1"/>
</dbReference>
<dbReference type="EMBL" id="GHES01040439">
    <property type="protein sequence ID" value="MPA70998.1"/>
    <property type="molecule type" value="Transcribed_RNA"/>
</dbReference>
<dbReference type="SMART" id="SM00724">
    <property type="entry name" value="TLC"/>
    <property type="match status" value="1"/>
</dbReference>
<evidence type="ECO:0000256" key="6">
    <source>
        <dbReference type="SAM" id="Phobius"/>
    </source>
</evidence>
<feature type="transmembrane region" description="Helical" evidence="6">
    <location>
        <begin position="119"/>
        <end position="140"/>
    </location>
</feature>
<evidence type="ECO:0000313" key="8">
    <source>
        <dbReference type="EMBL" id="MPA70998.1"/>
    </source>
</evidence>